<evidence type="ECO:0000313" key="4">
    <source>
        <dbReference type="Proteomes" id="UP000051887"/>
    </source>
</evidence>
<dbReference type="InterPro" id="IPR021848">
    <property type="entry name" value="HODM_asu-like"/>
</dbReference>
<evidence type="ECO:0000313" key="2">
    <source>
        <dbReference type="EMBL" id="CUH70465.1"/>
    </source>
</evidence>
<evidence type="ECO:0000313" key="1">
    <source>
        <dbReference type="EMBL" id="CUH65334.1"/>
    </source>
</evidence>
<name>A0A0P1G7Y3_9RHOB</name>
<dbReference type="OrthoDB" id="5242510at2"/>
<sequence>MTQILQTKLPYDLSAQRPLPGIQPLDMADWLHVDEAYLGQMAYRAQLIAEKRDKVIGLLPEAAEPAAELLDLVLSQLASRPDFTVSAETVLRPDGQRVQIDRSDPLATLGHLVQEDLCILQKQGDAEGGEHVLTGAVLCFPSSWTLAQKLGKPLIAIHVPVDEYDASLAKRVQRLFDGVRPGRPLWRFNILWYGVSELYYPRPEFDHREWVSKEEASFLRSEKQCILRLPQTGAAVFSIHTFMLEGDLGRALAAGPARVAG</sequence>
<keyword evidence="3" id="KW-1185">Reference proteome</keyword>
<reference evidence="1 3" key="1">
    <citation type="submission" date="2015-09" db="EMBL/GenBank/DDBJ databases">
        <authorList>
            <person name="Rodrigo-Torres L."/>
            <person name="Arahal D.R."/>
        </authorList>
    </citation>
    <scope>NUCLEOTIDE SEQUENCE [LARGE SCALE GENOMIC DNA]</scope>
    <source>
        <strain evidence="1 3">CECT 5118</strain>
    </source>
</reference>
<evidence type="ECO:0008006" key="5">
    <source>
        <dbReference type="Google" id="ProtNLM"/>
    </source>
</evidence>
<accession>A0A0P1G7Y3</accession>
<proteinExistence type="predicted"/>
<organism evidence="2 4">
    <name type="scientific">Thalassovita autumnalis</name>
    <dbReference type="NCBI Taxonomy" id="2072972"/>
    <lineage>
        <taxon>Bacteria</taxon>
        <taxon>Pseudomonadati</taxon>
        <taxon>Pseudomonadota</taxon>
        <taxon>Alphaproteobacteria</taxon>
        <taxon>Rhodobacterales</taxon>
        <taxon>Roseobacteraceae</taxon>
        <taxon>Thalassovita</taxon>
    </lineage>
</organism>
<dbReference type="RefSeq" id="WP_058241819.1">
    <property type="nucleotide sequence ID" value="NZ_CYSB01000025.1"/>
</dbReference>
<dbReference type="Pfam" id="PF11927">
    <property type="entry name" value="HODM_asu-like"/>
    <property type="match status" value="1"/>
</dbReference>
<dbReference type="AlphaFoldDB" id="A0A0P1G7Y3"/>
<gene>
    <name evidence="1" type="ORF">TL5118_01261</name>
    <name evidence="2" type="ORF">TL5120_00241</name>
</gene>
<reference evidence="2 4" key="2">
    <citation type="submission" date="2015-09" db="EMBL/GenBank/DDBJ databases">
        <authorList>
            <consortium name="Swine Surveillance"/>
        </authorList>
    </citation>
    <scope>NUCLEOTIDE SEQUENCE [LARGE SCALE GENOMIC DNA]</scope>
    <source>
        <strain evidence="2 4">5120</strain>
    </source>
</reference>
<dbReference type="Proteomes" id="UP000051086">
    <property type="component" value="Unassembled WGS sequence"/>
</dbReference>
<dbReference type="EMBL" id="CYSB01000025">
    <property type="protein sequence ID" value="CUH65334.1"/>
    <property type="molecule type" value="Genomic_DNA"/>
</dbReference>
<protein>
    <recommendedName>
        <fullName evidence="5">DUF3445 domain-containing protein</fullName>
    </recommendedName>
</protein>
<dbReference type="EMBL" id="CYSC01000007">
    <property type="protein sequence ID" value="CUH70465.1"/>
    <property type="molecule type" value="Genomic_DNA"/>
</dbReference>
<dbReference type="Proteomes" id="UP000051887">
    <property type="component" value="Unassembled WGS sequence"/>
</dbReference>
<evidence type="ECO:0000313" key="3">
    <source>
        <dbReference type="Proteomes" id="UP000051086"/>
    </source>
</evidence>